<dbReference type="PANTHER" id="PTHR35807">
    <property type="entry name" value="TRANSCRIPTIONAL REGULATOR REDD-RELATED"/>
    <property type="match status" value="1"/>
</dbReference>
<comment type="caution">
    <text evidence="8">The sequence shown here is derived from an EMBL/GenBank/DDBJ whole genome shotgun (WGS) entry which is preliminary data.</text>
</comment>
<dbReference type="SUPFAM" id="SSF48452">
    <property type="entry name" value="TPR-like"/>
    <property type="match status" value="1"/>
</dbReference>
<comment type="similarity">
    <text evidence="1">Belongs to the AfsR/DnrI/RedD regulatory family.</text>
</comment>
<proteinExistence type="inferred from homology"/>
<dbReference type="Gene3D" id="1.25.40.10">
    <property type="entry name" value="Tetratricopeptide repeat domain"/>
    <property type="match status" value="1"/>
</dbReference>
<dbReference type="InterPro" id="IPR036388">
    <property type="entry name" value="WH-like_DNA-bd_sf"/>
</dbReference>
<dbReference type="InterPro" id="IPR001867">
    <property type="entry name" value="OmpR/PhoB-type_DNA-bd"/>
</dbReference>
<keyword evidence="9" id="KW-1185">Reference proteome</keyword>
<accession>A0ABW1HRQ8</accession>
<protein>
    <submittedName>
        <fullName evidence="8">AfsR/SARP family transcriptional regulator</fullName>
    </submittedName>
</protein>
<evidence type="ECO:0000256" key="4">
    <source>
        <dbReference type="ARBA" id="ARBA00023163"/>
    </source>
</evidence>
<dbReference type="PROSITE" id="PS51755">
    <property type="entry name" value="OMPR_PHOB"/>
    <property type="match status" value="1"/>
</dbReference>
<sequence length="276" mass="30694">MQFAFLGPLTIKSGSSTLSCSGPRNRSLIAALLLDANRTVSIDRLIDVAWDHPPETARQQVQNRIGRLRALLGRTPGQGIRSTGGGYLLEVREEQVDGLRFRRLCAEAEQARRLGELDRAAERLHSGLDLWQGSAFQDIDSLTLRGDAIGWEEARLNAVESLVDVEFSRHRHNSIMIDLHHWVQRYPYHEGLHCRLAEALHARSRTGEALHVLQQLSARLTRELGIDACAAVQSLQRHLGRKPDLDEPAQVPGAVRRASPGTMRVRRSSLPAVPTA</sequence>
<dbReference type="InterPro" id="IPR051677">
    <property type="entry name" value="AfsR-DnrI-RedD_regulator"/>
</dbReference>
<feature type="DNA-binding region" description="OmpR/PhoB-type" evidence="5">
    <location>
        <begin position="1"/>
        <end position="91"/>
    </location>
</feature>
<evidence type="ECO:0000256" key="3">
    <source>
        <dbReference type="ARBA" id="ARBA00023125"/>
    </source>
</evidence>
<dbReference type="RefSeq" id="WP_353900100.1">
    <property type="nucleotide sequence ID" value="NZ_CP158970.1"/>
</dbReference>
<evidence type="ECO:0000313" key="9">
    <source>
        <dbReference type="Proteomes" id="UP001596207"/>
    </source>
</evidence>
<feature type="domain" description="OmpR/PhoB-type" evidence="7">
    <location>
        <begin position="1"/>
        <end position="91"/>
    </location>
</feature>
<evidence type="ECO:0000313" key="8">
    <source>
        <dbReference type="EMBL" id="MFC5943293.1"/>
    </source>
</evidence>
<evidence type="ECO:0000256" key="2">
    <source>
        <dbReference type="ARBA" id="ARBA00023015"/>
    </source>
</evidence>
<reference evidence="9" key="1">
    <citation type="journal article" date="2019" name="Int. J. Syst. Evol. Microbiol.">
        <title>The Global Catalogue of Microorganisms (GCM) 10K type strain sequencing project: providing services to taxonomists for standard genome sequencing and annotation.</title>
        <authorList>
            <consortium name="The Broad Institute Genomics Platform"/>
            <consortium name="The Broad Institute Genome Sequencing Center for Infectious Disease"/>
            <person name="Wu L."/>
            <person name="Ma J."/>
        </authorList>
    </citation>
    <scope>NUCLEOTIDE SEQUENCE [LARGE SCALE GENOMIC DNA]</scope>
    <source>
        <strain evidence="9">CGMCC 4.7173</strain>
    </source>
</reference>
<dbReference type="InterPro" id="IPR011990">
    <property type="entry name" value="TPR-like_helical_dom_sf"/>
</dbReference>
<dbReference type="PANTHER" id="PTHR35807:SF1">
    <property type="entry name" value="TRANSCRIPTIONAL REGULATOR REDD"/>
    <property type="match status" value="1"/>
</dbReference>
<dbReference type="SUPFAM" id="SSF46894">
    <property type="entry name" value="C-terminal effector domain of the bipartite response regulators"/>
    <property type="match status" value="1"/>
</dbReference>
<dbReference type="Gene3D" id="1.10.10.10">
    <property type="entry name" value="Winged helix-like DNA-binding domain superfamily/Winged helix DNA-binding domain"/>
    <property type="match status" value="1"/>
</dbReference>
<evidence type="ECO:0000259" key="7">
    <source>
        <dbReference type="PROSITE" id="PS51755"/>
    </source>
</evidence>
<dbReference type="SMART" id="SM01043">
    <property type="entry name" value="BTAD"/>
    <property type="match status" value="1"/>
</dbReference>
<feature type="region of interest" description="Disordered" evidence="6">
    <location>
        <begin position="241"/>
        <end position="276"/>
    </location>
</feature>
<dbReference type="SMART" id="SM00862">
    <property type="entry name" value="Trans_reg_C"/>
    <property type="match status" value="1"/>
</dbReference>
<name>A0ABW1HRQ8_9ACTN</name>
<dbReference type="CDD" id="cd15831">
    <property type="entry name" value="BTAD"/>
    <property type="match status" value="1"/>
</dbReference>
<dbReference type="Proteomes" id="UP001596207">
    <property type="component" value="Unassembled WGS sequence"/>
</dbReference>
<keyword evidence="3 5" id="KW-0238">DNA-binding</keyword>
<dbReference type="EMBL" id="JBHSQQ010000105">
    <property type="protein sequence ID" value="MFC5943293.1"/>
    <property type="molecule type" value="Genomic_DNA"/>
</dbReference>
<keyword evidence="2" id="KW-0805">Transcription regulation</keyword>
<evidence type="ECO:0000256" key="1">
    <source>
        <dbReference type="ARBA" id="ARBA00005820"/>
    </source>
</evidence>
<evidence type="ECO:0000256" key="5">
    <source>
        <dbReference type="PROSITE-ProRule" id="PRU01091"/>
    </source>
</evidence>
<evidence type="ECO:0000256" key="6">
    <source>
        <dbReference type="SAM" id="MobiDB-lite"/>
    </source>
</evidence>
<gene>
    <name evidence="8" type="ORF">ACFPZ4_17625</name>
</gene>
<dbReference type="InterPro" id="IPR005158">
    <property type="entry name" value="BTAD"/>
</dbReference>
<dbReference type="InterPro" id="IPR016032">
    <property type="entry name" value="Sig_transdc_resp-reg_C-effctor"/>
</dbReference>
<dbReference type="Pfam" id="PF00486">
    <property type="entry name" value="Trans_reg_C"/>
    <property type="match status" value="1"/>
</dbReference>
<organism evidence="8 9">
    <name type="scientific">Micromonospora harpali</name>
    <dbReference type="NCBI Taxonomy" id="1490225"/>
    <lineage>
        <taxon>Bacteria</taxon>
        <taxon>Bacillati</taxon>
        <taxon>Actinomycetota</taxon>
        <taxon>Actinomycetes</taxon>
        <taxon>Micromonosporales</taxon>
        <taxon>Micromonosporaceae</taxon>
        <taxon>Micromonospora</taxon>
    </lineage>
</organism>
<keyword evidence="4" id="KW-0804">Transcription</keyword>
<dbReference type="Pfam" id="PF03704">
    <property type="entry name" value="BTAD"/>
    <property type="match status" value="1"/>
</dbReference>